<feature type="domain" description="VWA7 N-terminal" evidence="1">
    <location>
        <begin position="21"/>
        <end position="101"/>
    </location>
</feature>
<dbReference type="EMBL" id="JACNJN010000110">
    <property type="protein sequence ID" value="MBC8335457.1"/>
    <property type="molecule type" value="Genomic_DNA"/>
</dbReference>
<sequence length="207" mass="23635">MIIPYHRQILQKGLEKKLSPRALKAITNANIKQDYPRGQFGHDEYHFDNNAFERSYAYIEKNRALILPALAAGKVEDAWAAFGRLAHTAQDFYAHSNYIPLWLAQFDEEAAPPAPEVDHADQDIIQGPELRSGKLYYPLELLSYIPMLKELVMPRLPKDSHAWMNLDSPKQGPMFAYTFAAAVKKTQDEWEKTLEGLTKEVKTLFSG</sequence>
<organism evidence="2 3">
    <name type="scientific">Candidatus Desulfolinea nitratireducens</name>
    <dbReference type="NCBI Taxonomy" id="2841698"/>
    <lineage>
        <taxon>Bacteria</taxon>
        <taxon>Bacillati</taxon>
        <taxon>Chloroflexota</taxon>
        <taxon>Anaerolineae</taxon>
        <taxon>Anaerolineales</taxon>
        <taxon>Anaerolineales incertae sedis</taxon>
        <taxon>Candidatus Desulfolinea</taxon>
    </lineage>
</organism>
<dbReference type="InterPro" id="IPR056862">
    <property type="entry name" value="VWA7_N"/>
</dbReference>
<dbReference type="AlphaFoldDB" id="A0A8J6TJE2"/>
<evidence type="ECO:0000313" key="3">
    <source>
        <dbReference type="Proteomes" id="UP000614469"/>
    </source>
</evidence>
<evidence type="ECO:0000313" key="2">
    <source>
        <dbReference type="EMBL" id="MBC8335457.1"/>
    </source>
</evidence>
<dbReference type="Pfam" id="PF25107">
    <property type="entry name" value="VWA7_N"/>
    <property type="match status" value="1"/>
</dbReference>
<dbReference type="Proteomes" id="UP000614469">
    <property type="component" value="Unassembled WGS sequence"/>
</dbReference>
<gene>
    <name evidence="2" type="ORF">H8E29_09345</name>
</gene>
<name>A0A8J6TJE2_9CHLR</name>
<reference evidence="2 3" key="1">
    <citation type="submission" date="2020-08" db="EMBL/GenBank/DDBJ databases">
        <title>Bridging the membrane lipid divide: bacteria of the FCB group superphylum have the potential to synthesize archaeal ether lipids.</title>
        <authorList>
            <person name="Villanueva L."/>
            <person name="Von Meijenfeldt F.A.B."/>
            <person name="Westbye A.B."/>
            <person name="Yadav S."/>
            <person name="Hopmans E.C."/>
            <person name="Dutilh B.E."/>
            <person name="Sinninghe Damste J.S."/>
        </authorList>
    </citation>
    <scope>NUCLEOTIDE SEQUENCE [LARGE SCALE GENOMIC DNA]</scope>
    <source>
        <strain evidence="2">NIOZ-UU36</strain>
    </source>
</reference>
<comment type="caution">
    <text evidence="2">The sequence shown here is derived from an EMBL/GenBank/DDBJ whole genome shotgun (WGS) entry which is preliminary data.</text>
</comment>
<protein>
    <recommendedName>
        <fullName evidence="1">VWA7 N-terminal domain-containing protein</fullName>
    </recommendedName>
</protein>
<proteinExistence type="predicted"/>
<evidence type="ECO:0000259" key="1">
    <source>
        <dbReference type="Pfam" id="PF25107"/>
    </source>
</evidence>
<accession>A0A8J6TJE2</accession>